<evidence type="ECO:0000256" key="1">
    <source>
        <dbReference type="SAM" id="MobiDB-lite"/>
    </source>
</evidence>
<feature type="compositionally biased region" description="Polar residues" evidence="1">
    <location>
        <begin position="308"/>
        <end position="321"/>
    </location>
</feature>
<evidence type="ECO:0000313" key="4">
    <source>
        <dbReference type="Proteomes" id="UP000241203"/>
    </source>
</evidence>
<dbReference type="Proteomes" id="UP000241203">
    <property type="component" value="Unassembled WGS sequence"/>
</dbReference>
<dbReference type="PANTHER" id="PTHR43283">
    <property type="entry name" value="BETA-LACTAMASE-RELATED"/>
    <property type="match status" value="1"/>
</dbReference>
<feature type="region of interest" description="Disordered" evidence="1">
    <location>
        <begin position="302"/>
        <end position="321"/>
    </location>
</feature>
<proteinExistence type="predicted"/>
<dbReference type="PANTHER" id="PTHR43283:SF7">
    <property type="entry name" value="BETA-LACTAMASE-RELATED DOMAIN-CONTAINING PROTEIN"/>
    <property type="match status" value="1"/>
</dbReference>
<dbReference type="InterPro" id="IPR001466">
    <property type="entry name" value="Beta-lactam-related"/>
</dbReference>
<sequence>MSVAAAILRDMTAAQSVLDHFVSAVERESLGAYGVHVLVGDDEAGHRWRSDDRENVYSVSKGVCALAIGIAVDEGVLTLETRVPELLPELELGDGVDGVTVRHLLTMTSGIDFQWFGDQPVPGPDLAQEMLGRPTAGPGSVFRYSDASPYVAMRMLAAAVGDVRDWLLPRLFEPLRIDNPQWHRCPLGFIVGGSGLELRTEELARIGRVLRDRGQWQGRQLVDAAWIDRMHTEWVATGSDGTTARYGLAVWDGPGDTWRLDGRYGQYVVVDEARHAVVTVTAHEESRDHLLAEAAATAVVDGTGHSPARSQISQAPGTLKG</sequence>
<feature type="domain" description="Beta-lactamase-related" evidence="2">
    <location>
        <begin position="35"/>
        <end position="287"/>
    </location>
</feature>
<gene>
    <name evidence="3" type="ORF">CLV49_2873</name>
</gene>
<comment type="caution">
    <text evidence="3">The sequence shown here is derived from an EMBL/GenBank/DDBJ whole genome shotgun (WGS) entry which is preliminary data.</text>
</comment>
<dbReference type="EMBL" id="PYAU01000001">
    <property type="protein sequence ID" value="PSL39239.1"/>
    <property type="molecule type" value="Genomic_DNA"/>
</dbReference>
<organism evidence="3 4">
    <name type="scientific">Labedella gwakjiensis</name>
    <dbReference type="NCBI Taxonomy" id="390269"/>
    <lineage>
        <taxon>Bacteria</taxon>
        <taxon>Bacillati</taxon>
        <taxon>Actinomycetota</taxon>
        <taxon>Actinomycetes</taxon>
        <taxon>Micrococcales</taxon>
        <taxon>Microbacteriaceae</taxon>
        <taxon>Labedella</taxon>
    </lineage>
</organism>
<name>A0A2P8GZ50_9MICO</name>
<dbReference type="InterPro" id="IPR050789">
    <property type="entry name" value="Diverse_Enzym_Activities"/>
</dbReference>
<dbReference type="AlphaFoldDB" id="A0A2P8GZ50"/>
<evidence type="ECO:0000313" key="3">
    <source>
        <dbReference type="EMBL" id="PSL39239.1"/>
    </source>
</evidence>
<accession>A0A2P8GZ50</accession>
<dbReference type="SUPFAM" id="SSF56601">
    <property type="entry name" value="beta-lactamase/transpeptidase-like"/>
    <property type="match status" value="1"/>
</dbReference>
<dbReference type="Gene3D" id="3.40.710.10">
    <property type="entry name" value="DD-peptidase/beta-lactamase superfamily"/>
    <property type="match status" value="1"/>
</dbReference>
<dbReference type="InterPro" id="IPR012338">
    <property type="entry name" value="Beta-lactam/transpept-like"/>
</dbReference>
<reference evidence="3 4" key="1">
    <citation type="submission" date="2018-03" db="EMBL/GenBank/DDBJ databases">
        <title>Genomic Encyclopedia of Archaeal and Bacterial Type Strains, Phase II (KMG-II): from individual species to whole genera.</title>
        <authorList>
            <person name="Goeker M."/>
        </authorList>
    </citation>
    <scope>NUCLEOTIDE SEQUENCE [LARGE SCALE GENOMIC DNA]</scope>
    <source>
        <strain evidence="3 4">DSM 21548</strain>
    </source>
</reference>
<dbReference type="Pfam" id="PF00144">
    <property type="entry name" value="Beta-lactamase"/>
    <property type="match status" value="1"/>
</dbReference>
<protein>
    <submittedName>
        <fullName evidence="3">CubicO group peptidase (Beta-lactamase class C family)</fullName>
    </submittedName>
</protein>
<evidence type="ECO:0000259" key="2">
    <source>
        <dbReference type="Pfam" id="PF00144"/>
    </source>
</evidence>